<dbReference type="EMBL" id="VOIH02000002">
    <property type="protein sequence ID" value="KAF3454466.1"/>
    <property type="molecule type" value="Genomic_DNA"/>
</dbReference>
<feature type="domain" description="Protein kinase" evidence="16">
    <location>
        <begin position="70"/>
        <end position="332"/>
    </location>
</feature>
<dbReference type="PANTHER" id="PTHR48016">
    <property type="entry name" value="MAP KINASE KINASE KINASE SSK2-RELATED-RELATED"/>
    <property type="match status" value="1"/>
</dbReference>
<dbReference type="SUPFAM" id="SSF56112">
    <property type="entry name" value="Protein kinase-like (PK-like)"/>
    <property type="match status" value="1"/>
</dbReference>
<dbReference type="AlphaFoldDB" id="A0A8K0HL48"/>
<evidence type="ECO:0000256" key="3">
    <source>
        <dbReference type="ARBA" id="ARBA00022499"/>
    </source>
</evidence>
<name>A0A8K0HL48_9ROSA</name>
<evidence type="ECO:0000256" key="6">
    <source>
        <dbReference type="ARBA" id="ARBA00022741"/>
    </source>
</evidence>
<feature type="compositionally biased region" description="Polar residues" evidence="15">
    <location>
        <begin position="536"/>
        <end position="547"/>
    </location>
</feature>
<comment type="catalytic activity">
    <reaction evidence="12">
        <text>L-seryl-[protein] + ATP = O-phospho-L-seryl-[protein] + ADP + H(+)</text>
        <dbReference type="Rhea" id="RHEA:17989"/>
        <dbReference type="Rhea" id="RHEA-COMP:9863"/>
        <dbReference type="Rhea" id="RHEA-COMP:11604"/>
        <dbReference type="ChEBI" id="CHEBI:15378"/>
        <dbReference type="ChEBI" id="CHEBI:29999"/>
        <dbReference type="ChEBI" id="CHEBI:30616"/>
        <dbReference type="ChEBI" id="CHEBI:83421"/>
        <dbReference type="ChEBI" id="CHEBI:456216"/>
        <dbReference type="EC" id="2.7.11.25"/>
    </reaction>
</comment>
<evidence type="ECO:0000256" key="12">
    <source>
        <dbReference type="ARBA" id="ARBA00048329"/>
    </source>
</evidence>
<evidence type="ECO:0000313" key="17">
    <source>
        <dbReference type="EMBL" id="KAF3454466.1"/>
    </source>
</evidence>
<evidence type="ECO:0000256" key="13">
    <source>
        <dbReference type="PROSITE-ProRule" id="PRU10141"/>
    </source>
</evidence>
<keyword evidence="7" id="KW-0418">Kinase</keyword>
<feature type="compositionally biased region" description="Basic and acidic residues" evidence="15">
    <location>
        <begin position="663"/>
        <end position="677"/>
    </location>
</feature>
<evidence type="ECO:0000256" key="7">
    <source>
        <dbReference type="ARBA" id="ARBA00022777"/>
    </source>
</evidence>
<dbReference type="InterPro" id="IPR011009">
    <property type="entry name" value="Kinase-like_dom_sf"/>
</dbReference>
<dbReference type="Pfam" id="PF00069">
    <property type="entry name" value="Pkinase"/>
    <property type="match status" value="1"/>
</dbReference>
<dbReference type="FunFam" id="1.10.510.10:FF:000382">
    <property type="entry name" value="Mitogen-activated protein kinase kinase kinase 2"/>
    <property type="match status" value="1"/>
</dbReference>
<feature type="region of interest" description="Disordered" evidence="15">
    <location>
        <begin position="646"/>
        <end position="683"/>
    </location>
</feature>
<dbReference type="InterPro" id="IPR008271">
    <property type="entry name" value="Ser/Thr_kinase_AS"/>
</dbReference>
<dbReference type="EC" id="2.7.11.25" evidence="2"/>
<evidence type="ECO:0000259" key="16">
    <source>
        <dbReference type="PROSITE" id="PS50011"/>
    </source>
</evidence>
<dbReference type="GO" id="GO:0005524">
    <property type="term" value="F:ATP binding"/>
    <property type="evidence" value="ECO:0007669"/>
    <property type="project" value="UniProtKB-UniRule"/>
</dbReference>
<keyword evidence="10 14" id="KW-0175">Coiled coil</keyword>
<evidence type="ECO:0000256" key="2">
    <source>
        <dbReference type="ARBA" id="ARBA00012406"/>
    </source>
</evidence>
<keyword evidence="3" id="KW-1017">Isopeptide bond</keyword>
<evidence type="ECO:0000313" key="18">
    <source>
        <dbReference type="Proteomes" id="UP000796880"/>
    </source>
</evidence>
<feature type="binding site" evidence="13">
    <location>
        <position position="99"/>
    </location>
    <ligand>
        <name>ATP</name>
        <dbReference type="ChEBI" id="CHEBI:30616"/>
    </ligand>
</feature>
<dbReference type="PROSITE" id="PS00108">
    <property type="entry name" value="PROTEIN_KINASE_ST"/>
    <property type="match status" value="1"/>
</dbReference>
<evidence type="ECO:0000256" key="4">
    <source>
        <dbReference type="ARBA" id="ARBA00022527"/>
    </source>
</evidence>
<dbReference type="GO" id="GO:0004709">
    <property type="term" value="F:MAP kinase kinase kinase activity"/>
    <property type="evidence" value="ECO:0007669"/>
    <property type="project" value="UniProtKB-EC"/>
</dbReference>
<evidence type="ECO:0000256" key="11">
    <source>
        <dbReference type="ARBA" id="ARBA00047559"/>
    </source>
</evidence>
<dbReference type="Proteomes" id="UP000796880">
    <property type="component" value="Unassembled WGS sequence"/>
</dbReference>
<proteinExistence type="inferred from homology"/>
<dbReference type="OrthoDB" id="266718at2759"/>
<dbReference type="InterPro" id="IPR050538">
    <property type="entry name" value="MAP_kinase_kinase_kinase"/>
</dbReference>
<gene>
    <name evidence="17" type="ORF">FNV43_RR04913</name>
</gene>
<reference evidence="17" key="1">
    <citation type="submission" date="2020-03" db="EMBL/GenBank/DDBJ databases">
        <title>A high-quality chromosome-level genome assembly of a woody plant with both climbing and erect habits, Rhamnella rubrinervis.</title>
        <authorList>
            <person name="Lu Z."/>
            <person name="Yang Y."/>
            <person name="Zhu X."/>
            <person name="Sun Y."/>
        </authorList>
    </citation>
    <scope>NUCLEOTIDE SEQUENCE</scope>
    <source>
        <strain evidence="17">BYM</strain>
        <tissue evidence="17">Leaf</tissue>
    </source>
</reference>
<dbReference type="CDD" id="cd06606">
    <property type="entry name" value="STKc_MAPKKK"/>
    <property type="match status" value="1"/>
</dbReference>
<keyword evidence="5" id="KW-0808">Transferase</keyword>
<evidence type="ECO:0000256" key="9">
    <source>
        <dbReference type="ARBA" id="ARBA00022843"/>
    </source>
</evidence>
<comment type="catalytic activity">
    <reaction evidence="11">
        <text>L-threonyl-[protein] + ATP = O-phospho-L-threonyl-[protein] + ADP + H(+)</text>
        <dbReference type="Rhea" id="RHEA:46608"/>
        <dbReference type="Rhea" id="RHEA-COMP:11060"/>
        <dbReference type="Rhea" id="RHEA-COMP:11605"/>
        <dbReference type="ChEBI" id="CHEBI:15378"/>
        <dbReference type="ChEBI" id="CHEBI:30013"/>
        <dbReference type="ChEBI" id="CHEBI:30616"/>
        <dbReference type="ChEBI" id="CHEBI:61977"/>
        <dbReference type="ChEBI" id="CHEBI:456216"/>
        <dbReference type="EC" id="2.7.11.25"/>
    </reaction>
</comment>
<dbReference type="FunFam" id="3.30.200.20:FF:000387">
    <property type="entry name" value="Serine/threonine-protein kinase STE11"/>
    <property type="match status" value="1"/>
</dbReference>
<evidence type="ECO:0000256" key="14">
    <source>
        <dbReference type="SAM" id="Coils"/>
    </source>
</evidence>
<comment type="similarity">
    <text evidence="1">Belongs to the protein kinase superfamily. STE Ser/Thr protein kinase family. MAP kinase kinase kinase subfamily.</text>
</comment>
<dbReference type="PANTHER" id="PTHR48016:SF51">
    <property type="entry name" value="PROTEIN KINASE DOMAIN-CONTAINING PROTEIN"/>
    <property type="match status" value="1"/>
</dbReference>
<dbReference type="Gene3D" id="1.10.510.10">
    <property type="entry name" value="Transferase(Phosphotransferase) domain 1"/>
    <property type="match status" value="1"/>
</dbReference>
<protein>
    <recommendedName>
        <fullName evidence="2">mitogen-activated protein kinase kinase kinase</fullName>
        <ecNumber evidence="2">2.7.11.25</ecNumber>
    </recommendedName>
</protein>
<evidence type="ECO:0000256" key="15">
    <source>
        <dbReference type="SAM" id="MobiDB-lite"/>
    </source>
</evidence>
<feature type="compositionally biased region" description="Polar residues" evidence="15">
    <location>
        <begin position="578"/>
        <end position="603"/>
    </location>
</feature>
<evidence type="ECO:0000256" key="8">
    <source>
        <dbReference type="ARBA" id="ARBA00022840"/>
    </source>
</evidence>
<keyword evidence="18" id="KW-1185">Reference proteome</keyword>
<organism evidence="17 18">
    <name type="scientific">Rhamnella rubrinervis</name>
    <dbReference type="NCBI Taxonomy" id="2594499"/>
    <lineage>
        <taxon>Eukaryota</taxon>
        <taxon>Viridiplantae</taxon>
        <taxon>Streptophyta</taxon>
        <taxon>Embryophyta</taxon>
        <taxon>Tracheophyta</taxon>
        <taxon>Spermatophyta</taxon>
        <taxon>Magnoliopsida</taxon>
        <taxon>eudicotyledons</taxon>
        <taxon>Gunneridae</taxon>
        <taxon>Pentapetalae</taxon>
        <taxon>rosids</taxon>
        <taxon>fabids</taxon>
        <taxon>Rosales</taxon>
        <taxon>Rhamnaceae</taxon>
        <taxon>rhamnoid group</taxon>
        <taxon>Rhamneae</taxon>
        <taxon>Rhamnella</taxon>
    </lineage>
</organism>
<feature type="region of interest" description="Disordered" evidence="15">
    <location>
        <begin position="536"/>
        <end position="612"/>
    </location>
</feature>
<dbReference type="PROSITE" id="PS00107">
    <property type="entry name" value="PROTEIN_KINASE_ATP"/>
    <property type="match status" value="1"/>
</dbReference>
<evidence type="ECO:0000256" key="10">
    <source>
        <dbReference type="ARBA" id="ARBA00023054"/>
    </source>
</evidence>
<dbReference type="InterPro" id="IPR000719">
    <property type="entry name" value="Prot_kinase_dom"/>
</dbReference>
<keyword evidence="4" id="KW-0723">Serine/threonine-protein kinase</keyword>
<dbReference type="InterPro" id="IPR017441">
    <property type="entry name" value="Protein_kinase_ATP_BS"/>
</dbReference>
<dbReference type="GO" id="GO:0005737">
    <property type="term" value="C:cytoplasm"/>
    <property type="evidence" value="ECO:0007669"/>
    <property type="project" value="TreeGrafter"/>
</dbReference>
<keyword evidence="8 13" id="KW-0067">ATP-binding</keyword>
<dbReference type="PROSITE" id="PS50011">
    <property type="entry name" value="PROTEIN_KINASE_DOM"/>
    <property type="match status" value="1"/>
</dbReference>
<evidence type="ECO:0000256" key="5">
    <source>
        <dbReference type="ARBA" id="ARBA00022679"/>
    </source>
</evidence>
<accession>A0A8K0HL48</accession>
<sequence length="683" mass="75363">MQDILGSVRRSLVFRASPDGEESPSPIGGGPTFVDKINYCIRKSRVFSKPSPPPPSLPPMAKDNVPSIRWRKGELIGCGAFGRVYMGMNLDSGELLAVKQVPIAANSASREKAQAHIKELEEEVKLLKNLSHPNIVRYLGTVREEETLNILLEFVPGGSISSLLGKFGSFPEAVVRTYTKQLLLGLEYLHKNGIMHRDIKGANILVDNKGCIKLADFGASKQVVELATISGAKSMKGTPYWMAPEVILQTGHSFSADIWSVGCTVIEMATGKPPWSQQYQEVAALFHIGTTKSHPPIPEHLSIEAKDFLLKCLQKEPNLRLAAAELLQHPFVTGEHLESRPDFCTSSVENSEAPLPSYNKELETFKMSTCFDINDVCNLGSLHCTTVSPVKSFESRHPWRRNSSDDDMCQIDDCNDIMMGEGKLSSSLMPDNFKSFNPISEPSEDWVYKVDGSPETKCKGMNLDADQNIHLPAGSSGTFNDRDTNFSFPCATSLSEDDEELTESKIRAFLDEKALELKKLQTPLYEEFFNSLNATGSPSYVESTSDEATPRYLKLPPKSRSPSRGPVGTPSAAVDVISTGSPGSNGKRVSNICNASDQTSQDTPSPPANEWKGLLVDGQQQEPSSPILSFAERQRKWKEELDQELERKREMMRQAGMGGKTSSPKDRAINRQRERTRFASPGR</sequence>
<dbReference type="SMART" id="SM00220">
    <property type="entry name" value="S_TKc"/>
    <property type="match status" value="1"/>
</dbReference>
<evidence type="ECO:0000256" key="1">
    <source>
        <dbReference type="ARBA" id="ARBA00006529"/>
    </source>
</evidence>
<comment type="caution">
    <text evidence="17">The sequence shown here is derived from an EMBL/GenBank/DDBJ whole genome shotgun (WGS) entry which is preliminary data.</text>
</comment>
<feature type="coiled-coil region" evidence="14">
    <location>
        <begin position="103"/>
        <end position="130"/>
    </location>
</feature>
<keyword evidence="6 13" id="KW-0547">Nucleotide-binding</keyword>
<keyword evidence="9" id="KW-0832">Ubl conjugation</keyword>